<gene>
    <name evidence="4" type="ORF">TTHERM_00627020</name>
</gene>
<feature type="domain" description="PH" evidence="3">
    <location>
        <begin position="911"/>
        <end position="1010"/>
    </location>
</feature>
<accession>Q23RZ7</accession>
<dbReference type="InterPro" id="IPR051707">
    <property type="entry name" value="PI-Interact_SigTrans_Reg"/>
</dbReference>
<dbReference type="eggNOG" id="ENOG502SM49">
    <property type="taxonomic scope" value="Eukaryota"/>
</dbReference>
<dbReference type="OrthoDB" id="2344588at2759"/>
<keyword evidence="1" id="KW-0175">Coiled coil</keyword>
<feature type="domain" description="PH" evidence="3">
    <location>
        <begin position="13"/>
        <end position="107"/>
    </location>
</feature>
<dbReference type="KEGG" id="tet:TTHERM_00627020"/>
<evidence type="ECO:0000313" key="4">
    <source>
        <dbReference type="EMBL" id="EAR99242.3"/>
    </source>
</evidence>
<dbReference type="PANTHER" id="PTHR14336:SF8">
    <property type="entry name" value="PROTEIN OPY1"/>
    <property type="match status" value="1"/>
</dbReference>
<dbReference type="InterPro" id="IPR001849">
    <property type="entry name" value="PH_domain"/>
</dbReference>
<dbReference type="SUPFAM" id="SSF50729">
    <property type="entry name" value="PH domain-like"/>
    <property type="match status" value="3"/>
</dbReference>
<protein>
    <submittedName>
        <fullName evidence="4">Exocyst complex component Sec6</fullName>
    </submittedName>
</protein>
<dbReference type="HOGENOM" id="CLU_287509_0_0_1"/>
<evidence type="ECO:0000313" key="5">
    <source>
        <dbReference type="Proteomes" id="UP000009168"/>
    </source>
</evidence>
<dbReference type="PANTHER" id="PTHR14336">
    <property type="entry name" value="TANDEM PH DOMAIN CONTAINING PROTEIN"/>
    <property type="match status" value="1"/>
</dbReference>
<dbReference type="RefSeq" id="XP_001019487.3">
    <property type="nucleotide sequence ID" value="XM_001019487.3"/>
</dbReference>
<feature type="compositionally biased region" description="Polar residues" evidence="2">
    <location>
        <begin position="122"/>
        <end position="136"/>
    </location>
</feature>
<keyword evidence="5" id="KW-1185">Reference proteome</keyword>
<dbReference type="Gene3D" id="2.30.29.30">
    <property type="entry name" value="Pleckstrin-homology domain (PH domain)/Phosphotyrosine-binding domain (PTB)"/>
    <property type="match status" value="3"/>
</dbReference>
<dbReference type="Pfam" id="PF00169">
    <property type="entry name" value="PH"/>
    <property type="match status" value="2"/>
</dbReference>
<dbReference type="AlphaFoldDB" id="Q23RZ7"/>
<dbReference type="CDD" id="cd00821">
    <property type="entry name" value="PH"/>
    <property type="match status" value="2"/>
</dbReference>
<dbReference type="GeneID" id="7844546"/>
<dbReference type="InterPro" id="IPR011993">
    <property type="entry name" value="PH-like_dom_sf"/>
</dbReference>
<proteinExistence type="predicted"/>
<dbReference type="EMBL" id="GG662641">
    <property type="protein sequence ID" value="EAR99242.3"/>
    <property type="molecule type" value="Genomic_DNA"/>
</dbReference>
<dbReference type="InterPro" id="IPR016024">
    <property type="entry name" value="ARM-type_fold"/>
</dbReference>
<dbReference type="SMART" id="SM00233">
    <property type="entry name" value="PH"/>
    <property type="match status" value="3"/>
</dbReference>
<sequence length="1145" mass="134365">MKQQELQQIIGKAKTLQGYLEKKGDIQWQKRFFSVVEPQEKEFYLVYQDKQTDQRAKGTILIADIKEIVADGDKEFLLKYPNKNFKLRAQNTQIRDEWVTALIHLKKYVTGNGILDERKKSLQNSPLKHGSISQSPRSHRNSELIKPSKSHKVLDPELSSKISLSLEDKRLGSDSNICDSPTKVHKTAEEIFDLLGLQQYIDGIKPKEVIQNRMIYGYLRKQSKSNNKSGYMRFFLLISSKPLYLNKGYTDERILTNSDLPPWMDIDKLYYFDSNKISENKKTSKELLMHEILEVKQFDSIQSHQEKGFVFIVSEQKRDYYLCSNLETDRQKWISALNVGIATAKEIKKGGGQIKKNVDTIAKIYDQSEALQKKKADLRKKIDTDCMHFVLNYYGDEQKNDNIFTLISYLADVVEDMKNTLEACLHKEPPRQDIIKEYSEYLHEKILQEIKQFWDQHHEKINNEGILSLAKFFHDYNEKLKKYVKDNRLEDASNTLLNIYASRSMTISEETIGNMIQSEKKITDPQPTDEDYIYSTTPVDLFKLINTAIDSGYRVCPTKGFLKAVGKFAQFSISFYQEALQEALEDDLFNEKQLIVFCNNTVKFEEKVKEFQKRVQTIGQFSDEEVDEMLKTHEIIKQFITISTNAYNNIASNHLCKLRTLFQKKNFLDLNLDDLFNTIFENAKETTQLLFMKYQKKLWKDILDYLILFYFQTMIQSCKKAKKEHLQQYIQKLQQDEQFLQDQFNEILFKKQLEQSLSSFQNIQNLLTTEDGSDVQKDIKKLRIAFGIAFTHKTVAYIFQIRKDLSKDDIEYVVNTSENTIQQYNKEHQNDENLQRIDIGKPIEVLGIDIDQEQQESQTDADSSNQRLKKKTIFISINTDDSLNSSVTDITQKDSKGIITYTPYQEENLVEKIEEGYLYKRKPDKYVYDKRYFKLRDNGLYWFLTETSQDVQNKIDITSIDEVNADGESQNLFEIVLQGSKGKKGKIYKFKAENKQERDLWISSIKMQMKLFDEKHQKEIAPIEAINIEGKVQKIITDYEEIKRKQRALQQALERKKKQEEKEERARQLAQMMQQNQKQDQQIAPSVSIHELRSSSQRNASIYAPTPNQFVIYKNDQQEPLIKKQNRNCFDKISEMCSNFCRKFK</sequence>
<evidence type="ECO:0000256" key="1">
    <source>
        <dbReference type="SAM" id="Coils"/>
    </source>
</evidence>
<reference evidence="5" key="1">
    <citation type="journal article" date="2006" name="PLoS Biol.">
        <title>Macronuclear genome sequence of the ciliate Tetrahymena thermophila, a model eukaryote.</title>
        <authorList>
            <person name="Eisen J.A."/>
            <person name="Coyne R.S."/>
            <person name="Wu M."/>
            <person name="Wu D."/>
            <person name="Thiagarajan M."/>
            <person name="Wortman J.R."/>
            <person name="Badger J.H."/>
            <person name="Ren Q."/>
            <person name="Amedeo P."/>
            <person name="Jones K.M."/>
            <person name="Tallon L.J."/>
            <person name="Delcher A.L."/>
            <person name="Salzberg S.L."/>
            <person name="Silva J.C."/>
            <person name="Haas B.J."/>
            <person name="Majoros W.H."/>
            <person name="Farzad M."/>
            <person name="Carlton J.M."/>
            <person name="Smith R.K. Jr."/>
            <person name="Garg J."/>
            <person name="Pearlman R.E."/>
            <person name="Karrer K.M."/>
            <person name="Sun L."/>
            <person name="Manning G."/>
            <person name="Elde N.C."/>
            <person name="Turkewitz A.P."/>
            <person name="Asai D.J."/>
            <person name="Wilkes D.E."/>
            <person name="Wang Y."/>
            <person name="Cai H."/>
            <person name="Collins K."/>
            <person name="Stewart B.A."/>
            <person name="Lee S.R."/>
            <person name="Wilamowska K."/>
            <person name="Weinberg Z."/>
            <person name="Ruzzo W.L."/>
            <person name="Wloga D."/>
            <person name="Gaertig J."/>
            <person name="Frankel J."/>
            <person name="Tsao C.-C."/>
            <person name="Gorovsky M.A."/>
            <person name="Keeling P.J."/>
            <person name="Waller R.F."/>
            <person name="Patron N.J."/>
            <person name="Cherry J.M."/>
            <person name="Stover N.A."/>
            <person name="Krieger C.J."/>
            <person name="del Toro C."/>
            <person name="Ryder H.F."/>
            <person name="Williamson S.C."/>
            <person name="Barbeau R.A."/>
            <person name="Hamilton E.P."/>
            <person name="Orias E."/>
        </authorList>
    </citation>
    <scope>NUCLEOTIDE SEQUENCE [LARGE SCALE GENOMIC DNA]</scope>
    <source>
        <strain evidence="5">SB210</strain>
    </source>
</reference>
<evidence type="ECO:0000256" key="2">
    <source>
        <dbReference type="SAM" id="MobiDB-lite"/>
    </source>
</evidence>
<dbReference type="Proteomes" id="UP000009168">
    <property type="component" value="Unassembled WGS sequence"/>
</dbReference>
<feature type="coiled-coil region" evidence="1">
    <location>
        <begin position="1039"/>
        <end position="1079"/>
    </location>
</feature>
<dbReference type="InParanoid" id="Q23RZ7"/>
<dbReference type="STRING" id="312017.Q23RZ7"/>
<organism evidence="4 5">
    <name type="scientific">Tetrahymena thermophila (strain SB210)</name>
    <dbReference type="NCBI Taxonomy" id="312017"/>
    <lineage>
        <taxon>Eukaryota</taxon>
        <taxon>Sar</taxon>
        <taxon>Alveolata</taxon>
        <taxon>Ciliophora</taxon>
        <taxon>Intramacronucleata</taxon>
        <taxon>Oligohymenophorea</taxon>
        <taxon>Hymenostomatida</taxon>
        <taxon>Tetrahymenina</taxon>
        <taxon>Tetrahymenidae</taxon>
        <taxon>Tetrahymena</taxon>
    </lineage>
</organism>
<feature type="region of interest" description="Disordered" evidence="2">
    <location>
        <begin position="120"/>
        <end position="154"/>
    </location>
</feature>
<feature type="domain" description="PH" evidence="3">
    <location>
        <begin position="212"/>
        <end position="342"/>
    </location>
</feature>
<dbReference type="SUPFAM" id="SSF48371">
    <property type="entry name" value="ARM repeat"/>
    <property type="match status" value="1"/>
</dbReference>
<dbReference type="PROSITE" id="PS50003">
    <property type="entry name" value="PH_DOMAIN"/>
    <property type="match status" value="3"/>
</dbReference>
<name>Q23RZ7_TETTS</name>
<evidence type="ECO:0000259" key="3">
    <source>
        <dbReference type="PROSITE" id="PS50003"/>
    </source>
</evidence>